<reference evidence="9 10" key="1">
    <citation type="submission" date="2023-03" db="EMBL/GenBank/DDBJ databases">
        <title>Bacillus Genome Sequencing.</title>
        <authorList>
            <person name="Dunlap C."/>
        </authorList>
    </citation>
    <scope>NUCLEOTIDE SEQUENCE [LARGE SCALE GENOMIC DNA]</scope>
    <source>
        <strain evidence="9 10">BD-525</strain>
    </source>
</reference>
<dbReference type="Gene3D" id="1.10.10.10">
    <property type="entry name" value="Winged helix-like DNA-binding domain superfamily/Winged helix DNA-binding domain"/>
    <property type="match status" value="1"/>
</dbReference>
<keyword evidence="5" id="KW-0234">DNA repair</keyword>
<name>A0ABU6GRW0_9BACL</name>
<dbReference type="EMBL" id="JARLKZ010000016">
    <property type="protein sequence ID" value="MEC0242477.1"/>
    <property type="molecule type" value="Genomic_DNA"/>
</dbReference>
<feature type="domain" description="Methylated-DNA-[protein]-cysteine S-methyltransferase DNA binding" evidence="7">
    <location>
        <begin position="91"/>
        <end position="170"/>
    </location>
</feature>
<keyword evidence="10" id="KW-1185">Reference proteome</keyword>
<dbReference type="Gene3D" id="3.30.160.70">
    <property type="entry name" value="Methylated DNA-protein cysteine methyltransferase domain"/>
    <property type="match status" value="1"/>
</dbReference>
<dbReference type="PANTHER" id="PTHR10815">
    <property type="entry name" value="METHYLATED-DNA--PROTEIN-CYSTEINE METHYLTRANSFERASE"/>
    <property type="match status" value="1"/>
</dbReference>
<protein>
    <submittedName>
        <fullName evidence="9">Methylated-DNA--[protein]-cysteine S-methyltransferase</fullName>
    </submittedName>
</protein>
<evidence type="ECO:0000256" key="5">
    <source>
        <dbReference type="ARBA" id="ARBA00023204"/>
    </source>
</evidence>
<proteinExistence type="predicted"/>
<organism evidence="9 10">
    <name type="scientific">Paenibacillus dokdonensis</name>
    <dbReference type="NCBI Taxonomy" id="2567944"/>
    <lineage>
        <taxon>Bacteria</taxon>
        <taxon>Bacillati</taxon>
        <taxon>Bacillota</taxon>
        <taxon>Bacilli</taxon>
        <taxon>Bacillales</taxon>
        <taxon>Paenibacillaceae</taxon>
        <taxon>Paenibacillus</taxon>
    </lineage>
</organism>
<evidence type="ECO:0000313" key="9">
    <source>
        <dbReference type="EMBL" id="MEC0242477.1"/>
    </source>
</evidence>
<accession>A0ABU6GRW0</accession>
<dbReference type="RefSeq" id="WP_326090252.1">
    <property type="nucleotide sequence ID" value="NZ_JARLKZ010000016.1"/>
</dbReference>
<evidence type="ECO:0000256" key="6">
    <source>
        <dbReference type="ARBA" id="ARBA00049348"/>
    </source>
</evidence>
<dbReference type="InterPro" id="IPR036217">
    <property type="entry name" value="MethylDNA_cys_MeTrfase_DNAb"/>
</dbReference>
<dbReference type="InterPro" id="IPR014048">
    <property type="entry name" value="MethylDNA_cys_MeTrfase_DNA-bd"/>
</dbReference>
<evidence type="ECO:0000259" key="7">
    <source>
        <dbReference type="Pfam" id="PF01035"/>
    </source>
</evidence>
<comment type="caution">
    <text evidence="9">The sequence shown here is derived from an EMBL/GenBank/DDBJ whole genome shotgun (WGS) entry which is preliminary data.</text>
</comment>
<dbReference type="PANTHER" id="PTHR10815:SF12">
    <property type="entry name" value="METHYLATED-DNA--PROTEIN-CYSTEINE METHYLTRANSFERASE, INDUCIBLE"/>
    <property type="match status" value="1"/>
</dbReference>
<comment type="catalytic activity">
    <reaction evidence="1">
        <text>a 4-O-methyl-thymidine in DNA + L-cysteinyl-[protein] = a thymidine in DNA + S-methyl-L-cysteinyl-[protein]</text>
        <dbReference type="Rhea" id="RHEA:53428"/>
        <dbReference type="Rhea" id="RHEA-COMP:10131"/>
        <dbReference type="Rhea" id="RHEA-COMP:10132"/>
        <dbReference type="Rhea" id="RHEA-COMP:13555"/>
        <dbReference type="Rhea" id="RHEA-COMP:13556"/>
        <dbReference type="ChEBI" id="CHEBI:29950"/>
        <dbReference type="ChEBI" id="CHEBI:82612"/>
        <dbReference type="ChEBI" id="CHEBI:137386"/>
        <dbReference type="ChEBI" id="CHEBI:137387"/>
        <dbReference type="EC" id="2.1.1.63"/>
    </reaction>
</comment>
<sequence length="182" mass="20131">MKTNQSRTIYWSLLQYADWSMHIAASAEGLCYVGSANKPYEEMSEWIRKHHQSSVLERNDAIMEPYADELTAYMEGGLVRFSIPFDLAGTPFQRSVWDALCLIPYGETRSYSEIANHIGKPASVRAVGTAIGANPVLISVPCHRVIGKNGALTGYRGGMEMKTRLLALEKEAAGTHEVIQHG</sequence>
<keyword evidence="4" id="KW-0227">DNA damage</keyword>
<keyword evidence="2" id="KW-0489">Methyltransferase</keyword>
<evidence type="ECO:0000256" key="4">
    <source>
        <dbReference type="ARBA" id="ARBA00022763"/>
    </source>
</evidence>
<dbReference type="InterPro" id="IPR008332">
    <property type="entry name" value="MethylG_MeTrfase_N"/>
</dbReference>
<evidence type="ECO:0000256" key="3">
    <source>
        <dbReference type="ARBA" id="ARBA00022679"/>
    </source>
</evidence>
<dbReference type="SUPFAM" id="SSF53155">
    <property type="entry name" value="Methylated DNA-protein cysteine methyltransferase domain"/>
    <property type="match status" value="1"/>
</dbReference>
<dbReference type="Pfam" id="PF01035">
    <property type="entry name" value="DNA_binding_1"/>
    <property type="match status" value="1"/>
</dbReference>
<dbReference type="Proteomes" id="UP001344632">
    <property type="component" value="Unassembled WGS sequence"/>
</dbReference>
<dbReference type="InterPro" id="IPR036388">
    <property type="entry name" value="WH-like_DNA-bd_sf"/>
</dbReference>
<dbReference type="InterPro" id="IPR036631">
    <property type="entry name" value="MGMT_N_sf"/>
</dbReference>
<dbReference type="InterPro" id="IPR001497">
    <property type="entry name" value="MethylDNA_cys_MeTrfase_AS"/>
</dbReference>
<dbReference type="SUPFAM" id="SSF46767">
    <property type="entry name" value="Methylated DNA-protein cysteine methyltransferase, C-terminal domain"/>
    <property type="match status" value="1"/>
</dbReference>
<dbReference type="NCBIfam" id="TIGR00589">
    <property type="entry name" value="ogt"/>
    <property type="match status" value="1"/>
</dbReference>
<gene>
    <name evidence="9" type="ORF">P4H66_21945</name>
</gene>
<dbReference type="Pfam" id="PF02870">
    <property type="entry name" value="Methyltransf_1N"/>
    <property type="match status" value="1"/>
</dbReference>
<dbReference type="PROSITE" id="PS00374">
    <property type="entry name" value="MGMT"/>
    <property type="match status" value="1"/>
</dbReference>
<keyword evidence="3" id="KW-0808">Transferase</keyword>
<evidence type="ECO:0000259" key="8">
    <source>
        <dbReference type="Pfam" id="PF02870"/>
    </source>
</evidence>
<feature type="domain" description="Methylguanine DNA methyltransferase ribonuclease-like" evidence="8">
    <location>
        <begin position="9"/>
        <end position="87"/>
    </location>
</feature>
<evidence type="ECO:0000256" key="1">
    <source>
        <dbReference type="ARBA" id="ARBA00001286"/>
    </source>
</evidence>
<comment type="catalytic activity">
    <reaction evidence="6">
        <text>a 6-O-methyl-2'-deoxyguanosine in DNA + L-cysteinyl-[protein] = S-methyl-L-cysteinyl-[protein] + a 2'-deoxyguanosine in DNA</text>
        <dbReference type="Rhea" id="RHEA:24000"/>
        <dbReference type="Rhea" id="RHEA-COMP:10131"/>
        <dbReference type="Rhea" id="RHEA-COMP:10132"/>
        <dbReference type="Rhea" id="RHEA-COMP:11367"/>
        <dbReference type="Rhea" id="RHEA-COMP:11368"/>
        <dbReference type="ChEBI" id="CHEBI:29950"/>
        <dbReference type="ChEBI" id="CHEBI:82612"/>
        <dbReference type="ChEBI" id="CHEBI:85445"/>
        <dbReference type="ChEBI" id="CHEBI:85448"/>
        <dbReference type="EC" id="2.1.1.63"/>
    </reaction>
</comment>
<dbReference type="CDD" id="cd06445">
    <property type="entry name" value="ATase"/>
    <property type="match status" value="1"/>
</dbReference>
<evidence type="ECO:0000256" key="2">
    <source>
        <dbReference type="ARBA" id="ARBA00022603"/>
    </source>
</evidence>
<evidence type="ECO:0000313" key="10">
    <source>
        <dbReference type="Proteomes" id="UP001344632"/>
    </source>
</evidence>